<dbReference type="InterPro" id="IPR036554">
    <property type="entry name" value="GHMP_kinase_C_sf"/>
</dbReference>
<comment type="function">
    <text evidence="9">Catalyzes the phosphorylation of the position 2 hydroxy group of 4-diphosphocytidyl-2C-methyl-D-erythritol.</text>
</comment>
<dbReference type="EC" id="2.7.1.148" evidence="2 9"/>
<dbReference type="InterPro" id="IPR013750">
    <property type="entry name" value="GHMP_kinase_C_dom"/>
</dbReference>
<evidence type="ECO:0000259" key="10">
    <source>
        <dbReference type="Pfam" id="PF00288"/>
    </source>
</evidence>
<dbReference type="PIRSF" id="PIRSF010376">
    <property type="entry name" value="IspE"/>
    <property type="match status" value="1"/>
</dbReference>
<dbReference type="InterPro" id="IPR014721">
    <property type="entry name" value="Ribsml_uS5_D2-typ_fold_subgr"/>
</dbReference>
<evidence type="ECO:0000256" key="8">
    <source>
        <dbReference type="ARBA" id="ARBA00032554"/>
    </source>
</evidence>
<dbReference type="SUPFAM" id="SSF55060">
    <property type="entry name" value="GHMP Kinase, C-terminal domain"/>
    <property type="match status" value="1"/>
</dbReference>
<evidence type="ECO:0000313" key="13">
    <source>
        <dbReference type="Proteomes" id="UP001319803"/>
    </source>
</evidence>
<evidence type="ECO:0000313" key="12">
    <source>
        <dbReference type="EMBL" id="BDA40274.1"/>
    </source>
</evidence>
<keyword evidence="4 9" id="KW-0808">Transferase</keyword>
<keyword evidence="5 9" id="KW-0547">Nucleotide-binding</keyword>
<dbReference type="SUPFAM" id="SSF54211">
    <property type="entry name" value="Ribosomal protein S5 domain 2-like"/>
    <property type="match status" value="1"/>
</dbReference>
<dbReference type="HAMAP" id="MF_00061">
    <property type="entry name" value="IspE"/>
    <property type="match status" value="1"/>
</dbReference>
<evidence type="ECO:0000256" key="7">
    <source>
        <dbReference type="ARBA" id="ARBA00022840"/>
    </source>
</evidence>
<feature type="binding site" evidence="9">
    <location>
        <begin position="99"/>
        <end position="109"/>
    </location>
    <ligand>
        <name>ATP</name>
        <dbReference type="ChEBI" id="CHEBI:30616"/>
    </ligand>
</feature>
<comment type="similarity">
    <text evidence="1 9">Belongs to the GHMP kinase family. IspE subfamily.</text>
</comment>
<accession>A0ABM7U658</accession>
<reference evidence="12 13" key="1">
    <citation type="submission" date="2021-08" db="EMBL/GenBank/DDBJ databases">
        <title>Endosymbiont genome of Braarudosphaera bigelowii.</title>
        <authorList>
            <person name="Suzuki S."/>
            <person name="Ishida K."/>
        </authorList>
    </citation>
    <scope>NUCLEOTIDE SEQUENCE [LARGE SCALE GENOMIC DNA]</scope>
    <source>
        <strain evidence="12">CPSB-1</strain>
    </source>
</reference>
<dbReference type="NCBIfam" id="TIGR00154">
    <property type="entry name" value="ispE"/>
    <property type="match status" value="1"/>
</dbReference>
<evidence type="ECO:0000256" key="1">
    <source>
        <dbReference type="ARBA" id="ARBA00009684"/>
    </source>
</evidence>
<feature type="active site" evidence="9">
    <location>
        <position position="11"/>
    </location>
</feature>
<dbReference type="InterPro" id="IPR006204">
    <property type="entry name" value="GHMP_kinase_N_dom"/>
</dbReference>
<protein>
    <recommendedName>
        <fullName evidence="3 9">4-diphosphocytidyl-2-C-methyl-D-erythritol kinase</fullName>
        <shortName evidence="9">CMK</shortName>
        <ecNumber evidence="2 9">2.7.1.148</ecNumber>
    </recommendedName>
    <alternativeName>
        <fullName evidence="8 9">4-(cytidine-5'-diphospho)-2-C-methyl-D-erythritol kinase</fullName>
    </alternativeName>
</protein>
<feature type="domain" description="GHMP kinase N-terminal" evidence="10">
    <location>
        <begin position="67"/>
        <end position="149"/>
    </location>
</feature>
<feature type="domain" description="GHMP kinase C-terminal" evidence="11">
    <location>
        <begin position="216"/>
        <end position="287"/>
    </location>
</feature>
<keyword evidence="6 9" id="KW-0418">Kinase</keyword>
<evidence type="ECO:0000256" key="3">
    <source>
        <dbReference type="ARBA" id="ARBA00017473"/>
    </source>
</evidence>
<dbReference type="EMBL" id="AP024987">
    <property type="protein sequence ID" value="BDA40274.1"/>
    <property type="molecule type" value="Genomic_DNA"/>
</dbReference>
<evidence type="ECO:0000256" key="4">
    <source>
        <dbReference type="ARBA" id="ARBA00022679"/>
    </source>
</evidence>
<dbReference type="Gene3D" id="3.30.230.10">
    <property type="match status" value="1"/>
</dbReference>
<dbReference type="GO" id="GO:0016301">
    <property type="term" value="F:kinase activity"/>
    <property type="evidence" value="ECO:0007669"/>
    <property type="project" value="UniProtKB-KW"/>
</dbReference>
<dbReference type="PANTHER" id="PTHR43527:SF2">
    <property type="entry name" value="4-DIPHOSPHOCYTIDYL-2-C-METHYL-D-ERYTHRITOL KINASE, CHLOROPLASTIC"/>
    <property type="match status" value="1"/>
</dbReference>
<gene>
    <name evidence="9" type="primary">ispE</name>
    <name evidence="12" type="ORF">CPARK_000111100</name>
</gene>
<comment type="catalytic activity">
    <reaction evidence="9">
        <text>4-CDP-2-C-methyl-D-erythritol + ATP = 4-CDP-2-C-methyl-D-erythritol 2-phosphate + ADP + H(+)</text>
        <dbReference type="Rhea" id="RHEA:18437"/>
        <dbReference type="ChEBI" id="CHEBI:15378"/>
        <dbReference type="ChEBI" id="CHEBI:30616"/>
        <dbReference type="ChEBI" id="CHEBI:57823"/>
        <dbReference type="ChEBI" id="CHEBI:57919"/>
        <dbReference type="ChEBI" id="CHEBI:456216"/>
        <dbReference type="EC" id="2.7.1.148"/>
    </reaction>
</comment>
<dbReference type="InterPro" id="IPR004424">
    <property type="entry name" value="IspE"/>
</dbReference>
<keyword evidence="9" id="KW-0414">Isoprene biosynthesis</keyword>
<dbReference type="PANTHER" id="PTHR43527">
    <property type="entry name" value="4-DIPHOSPHOCYTIDYL-2-C-METHYL-D-ERYTHRITOL KINASE, CHLOROPLASTIC"/>
    <property type="match status" value="1"/>
</dbReference>
<dbReference type="Pfam" id="PF08544">
    <property type="entry name" value="GHMP_kinases_C"/>
    <property type="match status" value="1"/>
</dbReference>
<proteinExistence type="inferred from homology"/>
<dbReference type="RefSeq" id="WP_229637227.1">
    <property type="nucleotide sequence ID" value="NZ_AP024987.1"/>
</dbReference>
<dbReference type="InterPro" id="IPR020568">
    <property type="entry name" value="Ribosomal_Su5_D2-typ_SF"/>
</dbReference>
<keyword evidence="13" id="KW-1185">Reference proteome</keyword>
<feature type="active site" evidence="9">
    <location>
        <position position="141"/>
    </location>
</feature>
<sequence length="311" mass="34907">MKICNLVAPAKINLYLEVLGERVDHYHELIMVLQSIELSDYIKIYFNGTRDFNLYCNNSLVPLNETNIAYRAAQLIVKKFPKFFDSYGGVDIIINKCIPVAAGLAGGSTDGAAVLLALNLLWKLKLNKTELEKLSENLGSDVPFCITGGTAIATGRGETLNPIENLDNLWVVLAKYQNFSISTPWAYQNYKKRFGEYYWKIDSNNRNNNFKSLVNAISHKNDKRIGELLHNDLEKVVLPKHLVINKLKSFISKTGGLGTMMSGSGPTIFTLCESYEKAQDIKNVITQELQDSNLELFISKLSNNGIKIMEN</sequence>
<dbReference type="Proteomes" id="UP001319803">
    <property type="component" value="Chromosome"/>
</dbReference>
<name>A0ABM7U658_9CHRO</name>
<evidence type="ECO:0000259" key="11">
    <source>
        <dbReference type="Pfam" id="PF08544"/>
    </source>
</evidence>
<evidence type="ECO:0000256" key="2">
    <source>
        <dbReference type="ARBA" id="ARBA00012052"/>
    </source>
</evidence>
<evidence type="ECO:0000256" key="6">
    <source>
        <dbReference type="ARBA" id="ARBA00022777"/>
    </source>
</evidence>
<comment type="pathway">
    <text evidence="9">Isoprenoid biosynthesis; isopentenyl diphosphate biosynthesis via DXP pathway; isopentenyl diphosphate from 1-deoxy-D-xylulose 5-phosphate: step 3/6.</text>
</comment>
<organism evidence="12 13">
    <name type="scientific">cyanobacterium endosymbiont of Braarudosphaera bigelowii</name>
    <dbReference type="NCBI Taxonomy" id="1285375"/>
    <lineage>
        <taxon>Bacteria</taxon>
        <taxon>Bacillati</taxon>
        <taxon>Cyanobacteriota</taxon>
        <taxon>Cyanophyceae</taxon>
        <taxon>Oscillatoriophycideae</taxon>
        <taxon>Chroococcales</taxon>
        <taxon>Aphanothecaceae</taxon>
        <taxon>Candidatus Atelocyanobacterium</taxon>
        <taxon>Candidatus Atelocyanobacterium thalassae</taxon>
    </lineage>
</organism>
<evidence type="ECO:0000256" key="5">
    <source>
        <dbReference type="ARBA" id="ARBA00022741"/>
    </source>
</evidence>
<keyword evidence="7 9" id="KW-0067">ATP-binding</keyword>
<dbReference type="Pfam" id="PF00288">
    <property type="entry name" value="GHMP_kinases_N"/>
    <property type="match status" value="1"/>
</dbReference>
<evidence type="ECO:0000256" key="9">
    <source>
        <dbReference type="HAMAP-Rule" id="MF_00061"/>
    </source>
</evidence>
<dbReference type="Gene3D" id="3.30.70.890">
    <property type="entry name" value="GHMP kinase, C-terminal domain"/>
    <property type="match status" value="1"/>
</dbReference>